<evidence type="ECO:0000259" key="2">
    <source>
        <dbReference type="Pfam" id="PF03372"/>
    </source>
</evidence>
<keyword evidence="1" id="KW-0812">Transmembrane</keyword>
<keyword evidence="1" id="KW-0472">Membrane</keyword>
<evidence type="ECO:0000313" key="4">
    <source>
        <dbReference type="Proteomes" id="UP000465304"/>
    </source>
</evidence>
<dbReference type="InterPro" id="IPR036691">
    <property type="entry name" value="Endo/exonu/phosph_ase_sf"/>
</dbReference>
<feature type="domain" description="Endonuclease/exonuclease/phosphatase" evidence="2">
    <location>
        <begin position="97"/>
        <end position="308"/>
    </location>
</feature>
<dbReference type="Pfam" id="PF03372">
    <property type="entry name" value="Exo_endo_phos"/>
    <property type="match status" value="1"/>
</dbReference>
<keyword evidence="4" id="KW-1185">Reference proteome</keyword>
<dbReference type="GO" id="GO:0003824">
    <property type="term" value="F:catalytic activity"/>
    <property type="evidence" value="ECO:0007669"/>
    <property type="project" value="InterPro"/>
</dbReference>
<reference evidence="3 4" key="1">
    <citation type="journal article" date="2019" name="Emerg. Microbes Infect.">
        <title>Comprehensive subspecies identification of 175 nontuberculous mycobacteria species based on 7547 genomic profiles.</title>
        <authorList>
            <person name="Matsumoto Y."/>
            <person name="Kinjo T."/>
            <person name="Motooka D."/>
            <person name="Nabeya D."/>
            <person name="Jung N."/>
            <person name="Uechi K."/>
            <person name="Horii T."/>
            <person name="Iida T."/>
            <person name="Fujita J."/>
            <person name="Nakamura S."/>
        </authorList>
    </citation>
    <scope>NUCLEOTIDE SEQUENCE [LARGE SCALE GENOMIC DNA]</scope>
    <source>
        <strain evidence="3 4">JCM 30996</strain>
    </source>
</reference>
<dbReference type="AlphaFoldDB" id="A0A7I9ZQH4"/>
<dbReference type="InterPro" id="IPR005135">
    <property type="entry name" value="Endo/exonuclease/phosphatase"/>
</dbReference>
<gene>
    <name evidence="3" type="ORF">MHIP_34400</name>
</gene>
<evidence type="ECO:0000256" key="1">
    <source>
        <dbReference type="SAM" id="Phobius"/>
    </source>
</evidence>
<comment type="caution">
    <text evidence="3">The sequence shown here is derived from an EMBL/GenBank/DDBJ whole genome shotgun (WGS) entry which is preliminary data.</text>
</comment>
<dbReference type="EMBL" id="BLLB01000002">
    <property type="protein sequence ID" value="GFH02957.1"/>
    <property type="molecule type" value="Genomic_DNA"/>
</dbReference>
<organism evidence="3 4">
    <name type="scientific">Mycolicibacterium hippocampi</name>
    <dbReference type="NCBI Taxonomy" id="659824"/>
    <lineage>
        <taxon>Bacteria</taxon>
        <taxon>Bacillati</taxon>
        <taxon>Actinomycetota</taxon>
        <taxon>Actinomycetes</taxon>
        <taxon>Mycobacteriales</taxon>
        <taxon>Mycobacteriaceae</taxon>
        <taxon>Mycolicibacterium</taxon>
    </lineage>
</organism>
<sequence>MRTAVGVVGLAAAAGAGIGVAAHFFGPVSTVVTLLASFSPLFAVLAALSAVLLAVARHRVAAAAALLVAVVGVAAQLPLYLGDAPSETTPGPQLRLLQANIRLGEADPHALAARVRRDHVDVLTVAELTEAAVGRLAAAGLERTLPFTYLRPREGGGGEGIYSRHPLSERRMLPGLRHTNLRATVDLPGAEPVAVYALHPLPPYPEPAWRWAVELDRIGAILAAEGLPLVVGADFNSTYDHERFRNLLRAGERDGAPLLDAAEYLGSGIVATYPADRGFPAVLAIDRILTRGGTPTSFERVDLPGSDHHGVLSDVLLTPADQR</sequence>
<evidence type="ECO:0000313" key="3">
    <source>
        <dbReference type="EMBL" id="GFH02957.1"/>
    </source>
</evidence>
<feature type="transmembrane region" description="Helical" evidence="1">
    <location>
        <begin position="60"/>
        <end position="81"/>
    </location>
</feature>
<dbReference type="Gene3D" id="3.60.10.10">
    <property type="entry name" value="Endonuclease/exonuclease/phosphatase"/>
    <property type="match status" value="1"/>
</dbReference>
<protein>
    <recommendedName>
        <fullName evidence="2">Endonuclease/exonuclease/phosphatase domain-containing protein</fullName>
    </recommendedName>
</protein>
<dbReference type="Proteomes" id="UP000465304">
    <property type="component" value="Unassembled WGS sequence"/>
</dbReference>
<keyword evidence="1" id="KW-1133">Transmembrane helix</keyword>
<feature type="transmembrane region" description="Helical" evidence="1">
    <location>
        <begin position="31"/>
        <end position="53"/>
    </location>
</feature>
<accession>A0A7I9ZQH4</accession>
<dbReference type="SUPFAM" id="SSF56219">
    <property type="entry name" value="DNase I-like"/>
    <property type="match status" value="1"/>
</dbReference>
<proteinExistence type="predicted"/>
<name>A0A7I9ZQH4_9MYCO</name>